<feature type="compositionally biased region" description="Polar residues" evidence="1">
    <location>
        <begin position="10"/>
        <end position="21"/>
    </location>
</feature>
<protein>
    <submittedName>
        <fullName evidence="2">Uncharacterized protein</fullName>
    </submittedName>
</protein>
<gene>
    <name evidence="2" type="ORF">OSB1V03_LOCUS18693</name>
</gene>
<organism evidence="2">
    <name type="scientific">Medioppia subpectinata</name>
    <dbReference type="NCBI Taxonomy" id="1979941"/>
    <lineage>
        <taxon>Eukaryota</taxon>
        <taxon>Metazoa</taxon>
        <taxon>Ecdysozoa</taxon>
        <taxon>Arthropoda</taxon>
        <taxon>Chelicerata</taxon>
        <taxon>Arachnida</taxon>
        <taxon>Acari</taxon>
        <taxon>Acariformes</taxon>
        <taxon>Sarcoptiformes</taxon>
        <taxon>Oribatida</taxon>
        <taxon>Brachypylina</taxon>
        <taxon>Oppioidea</taxon>
        <taxon>Oppiidae</taxon>
        <taxon>Medioppia</taxon>
    </lineage>
</organism>
<evidence type="ECO:0000256" key="1">
    <source>
        <dbReference type="SAM" id="MobiDB-lite"/>
    </source>
</evidence>
<dbReference type="AlphaFoldDB" id="A0A7R9LGZ6"/>
<accession>A0A7R9LGZ6</accession>
<reference evidence="2" key="1">
    <citation type="submission" date="2020-11" db="EMBL/GenBank/DDBJ databases">
        <authorList>
            <person name="Tran Van P."/>
        </authorList>
    </citation>
    <scope>NUCLEOTIDE SEQUENCE</scope>
</reference>
<evidence type="ECO:0000313" key="2">
    <source>
        <dbReference type="EMBL" id="CAD7641515.1"/>
    </source>
</evidence>
<proteinExistence type="predicted"/>
<keyword evidence="3" id="KW-1185">Reference proteome</keyword>
<feature type="region of interest" description="Disordered" evidence="1">
    <location>
        <begin position="10"/>
        <end position="30"/>
    </location>
</feature>
<evidence type="ECO:0000313" key="3">
    <source>
        <dbReference type="Proteomes" id="UP000759131"/>
    </source>
</evidence>
<sequence length="167" mass="19477">EPYYECLNQKMDNNTNNSSDGQIEHKNNNQEMDTDIDKGLKMLDCLKQVMNVSINSTNDREILGNYSLNRDLLCDKSLRKESFESEEGNETQKVVQYFQFDLTVDSIIQKCQKSNKIKVKDFYGSLAADKLRDVVDCQLKELKLNAPEMGLYQQKVDSIDFLYHNYY</sequence>
<dbReference type="EMBL" id="CAJPIZ010025409">
    <property type="protein sequence ID" value="CAG2118743.1"/>
    <property type="molecule type" value="Genomic_DNA"/>
</dbReference>
<name>A0A7R9LGZ6_9ACAR</name>
<feature type="non-terminal residue" evidence="2">
    <location>
        <position position="1"/>
    </location>
</feature>
<dbReference type="EMBL" id="OC879984">
    <property type="protein sequence ID" value="CAD7641515.1"/>
    <property type="molecule type" value="Genomic_DNA"/>
</dbReference>
<dbReference type="Proteomes" id="UP000759131">
    <property type="component" value="Unassembled WGS sequence"/>
</dbReference>